<sequence length="407" mass="45848">MSTYHPLNAEKAIQLAKSLPGRFPDHTELECHEIGDGNLNLVFHVTAKNTNDSIIIKQAVPYAKVVGESWPLSLERARIERQALEMEYSLCPDLVPAVYGYSDELAYTIMEDLSEYTIMRKGLIEGNAYPKFAEHIGLFLARTLFYTSDLGMNQQEKKILAGRFVNPDLCKITEDLIFEDPYRESANNNYELSIADEAEALRADLPLHFEVALLREKFLTHAQALLHGDLHTGSVFVTSESTKVIDPEFAFFGPMGFDIGAVIGNILLNYAAQPGWSQDEHALAAREARLLEMASDVWTHFESNFRKLWNEDLLDEMSRTPGYQDYYVSQILKDTAGYAGCKMIRRIVGLSHVADIDTITDDNARETAQRKALAIGKQLVRHHRSIKSFEDILTLITQATKGNEVSI</sequence>
<dbReference type="EC" id="2.7.1.100" evidence="7"/>
<dbReference type="UniPathway" id="UPA00904">
    <property type="reaction ID" value="UER00872"/>
</dbReference>
<evidence type="ECO:0000256" key="2">
    <source>
        <dbReference type="ARBA" id="ARBA00011738"/>
    </source>
</evidence>
<gene>
    <name evidence="7 9" type="primary">mtnK</name>
    <name evidence="9" type="ORF">AM231_17845</name>
</gene>
<keyword evidence="3 7" id="KW-0808">Transferase</keyword>
<dbReference type="GO" id="GO:0046522">
    <property type="term" value="F:S-methyl-5-thioribose kinase activity"/>
    <property type="evidence" value="ECO:0007669"/>
    <property type="project" value="UniProtKB-UniRule"/>
</dbReference>
<accession>A0A0M1NJ48</accession>
<keyword evidence="10" id="KW-1185">Reference proteome</keyword>
<dbReference type="PANTHER" id="PTHR34273:SF2">
    <property type="entry name" value="METHYLTHIORIBOSE KINASE"/>
    <property type="match status" value="1"/>
</dbReference>
<organism evidence="9 10">
    <name type="scientific">Paenibacillus solani</name>
    <dbReference type="NCBI Taxonomy" id="1705565"/>
    <lineage>
        <taxon>Bacteria</taxon>
        <taxon>Bacillati</taxon>
        <taxon>Bacillota</taxon>
        <taxon>Bacilli</taxon>
        <taxon>Bacillales</taxon>
        <taxon>Paenibacillaceae</taxon>
        <taxon>Paenibacillus</taxon>
    </lineage>
</organism>
<keyword evidence="4 7" id="KW-0547">Nucleotide-binding</keyword>
<evidence type="ECO:0000313" key="9">
    <source>
        <dbReference type="EMBL" id="KOR82211.1"/>
    </source>
</evidence>
<dbReference type="AlphaFoldDB" id="A0A0M1NJ48"/>
<feature type="binding site" evidence="7">
    <location>
        <begin position="111"/>
        <end position="113"/>
    </location>
    <ligand>
        <name>ATP</name>
        <dbReference type="ChEBI" id="CHEBI:30616"/>
    </ligand>
</feature>
<evidence type="ECO:0000256" key="4">
    <source>
        <dbReference type="ARBA" id="ARBA00022741"/>
    </source>
</evidence>
<comment type="pathway">
    <text evidence="7">Amino-acid biosynthesis; L-methionine biosynthesis via salvage pathway; S-methyl-5-thio-alpha-D-ribose 1-phosphate from S-methyl-5'-thioadenosine (hydrolase route): step 2/2.</text>
</comment>
<evidence type="ECO:0000313" key="10">
    <source>
        <dbReference type="Proteomes" id="UP000036932"/>
    </source>
</evidence>
<comment type="similarity">
    <text evidence="1 7">Belongs to the methylthioribose kinase family.</text>
</comment>
<keyword evidence="5 7" id="KW-0418">Kinase</keyword>
<keyword evidence="7" id="KW-0486">Methionine biosynthesis</keyword>
<dbReference type="PIRSF" id="PIRSF031134">
    <property type="entry name" value="MTRK"/>
    <property type="match status" value="1"/>
</dbReference>
<dbReference type="EMBL" id="LIUT01000003">
    <property type="protein sequence ID" value="KOR82211.1"/>
    <property type="molecule type" value="Genomic_DNA"/>
</dbReference>
<evidence type="ECO:0000256" key="3">
    <source>
        <dbReference type="ARBA" id="ARBA00022679"/>
    </source>
</evidence>
<dbReference type="GO" id="GO:0019509">
    <property type="term" value="P:L-methionine salvage from methylthioadenosine"/>
    <property type="evidence" value="ECO:0007669"/>
    <property type="project" value="UniProtKB-UniRule"/>
</dbReference>
<feature type="binding site" evidence="7">
    <location>
        <position position="57"/>
    </location>
    <ligand>
        <name>ATP</name>
        <dbReference type="ChEBI" id="CHEBI:30616"/>
    </ligand>
</feature>
<name>A0A0M1NJ48_9BACL</name>
<comment type="caution">
    <text evidence="9">The sequence shown here is derived from an EMBL/GenBank/DDBJ whole genome shotgun (WGS) entry which is preliminary data.</text>
</comment>
<dbReference type="InterPro" id="IPR009212">
    <property type="entry name" value="Methylthioribose_kinase"/>
</dbReference>
<feature type="binding site" evidence="7">
    <location>
        <begin position="246"/>
        <end position="248"/>
    </location>
    <ligand>
        <name>ATP</name>
        <dbReference type="ChEBI" id="CHEBI:30616"/>
    </ligand>
</feature>
<feature type="binding site" evidence="7">
    <location>
        <position position="229"/>
    </location>
    <ligand>
        <name>substrate</name>
    </ligand>
</feature>
<evidence type="ECO:0000256" key="5">
    <source>
        <dbReference type="ARBA" id="ARBA00022777"/>
    </source>
</evidence>
<comment type="catalytic activity">
    <reaction evidence="7">
        <text>5-(methylsulfanyl)-D-ribose + ATP = 5-(methylsulfanyl)-alpha-D-ribose 1-phosphate + ADP + H(+)</text>
        <dbReference type="Rhea" id="RHEA:22312"/>
        <dbReference type="ChEBI" id="CHEBI:15378"/>
        <dbReference type="ChEBI" id="CHEBI:30616"/>
        <dbReference type="ChEBI" id="CHEBI:58533"/>
        <dbReference type="ChEBI" id="CHEBI:78440"/>
        <dbReference type="ChEBI" id="CHEBI:456216"/>
        <dbReference type="EC" id="2.7.1.100"/>
    </reaction>
</comment>
<dbReference type="Gene3D" id="3.90.1200.10">
    <property type="match status" value="1"/>
</dbReference>
<evidence type="ECO:0000256" key="6">
    <source>
        <dbReference type="ARBA" id="ARBA00022840"/>
    </source>
</evidence>
<dbReference type="GO" id="GO:0005524">
    <property type="term" value="F:ATP binding"/>
    <property type="evidence" value="ECO:0007669"/>
    <property type="project" value="UniProtKB-UniRule"/>
</dbReference>
<dbReference type="HAMAP" id="MF_01683">
    <property type="entry name" value="Salvage_MtnK"/>
    <property type="match status" value="1"/>
</dbReference>
<comment type="function">
    <text evidence="7">Catalyzes the phosphorylation of methylthioribose into methylthioribose-1-phosphate.</text>
</comment>
<keyword evidence="7" id="KW-0028">Amino-acid biosynthesis</keyword>
<proteinExistence type="inferred from homology"/>
<dbReference type="Gene3D" id="3.30.200.20">
    <property type="entry name" value="Phosphorylase Kinase, domain 1"/>
    <property type="match status" value="1"/>
</dbReference>
<keyword evidence="6 7" id="KW-0067">ATP-binding</keyword>
<feature type="binding site" evidence="7">
    <location>
        <position position="345"/>
    </location>
    <ligand>
        <name>substrate</name>
    </ligand>
</feature>
<dbReference type="NCBIfam" id="TIGR01767">
    <property type="entry name" value="MTRK"/>
    <property type="match status" value="1"/>
</dbReference>
<dbReference type="Proteomes" id="UP000036932">
    <property type="component" value="Unassembled WGS sequence"/>
</dbReference>
<dbReference type="InterPro" id="IPR002575">
    <property type="entry name" value="Aminoglycoside_PTrfase"/>
</dbReference>
<evidence type="ECO:0000259" key="8">
    <source>
        <dbReference type="Pfam" id="PF01636"/>
    </source>
</evidence>
<dbReference type="InterPro" id="IPR011009">
    <property type="entry name" value="Kinase-like_dom_sf"/>
</dbReference>
<dbReference type="PATRIC" id="fig|1705565.3.peg.5505"/>
<feature type="domain" description="Aminoglycoside phosphotransferase" evidence="8">
    <location>
        <begin position="32"/>
        <end position="265"/>
    </location>
</feature>
<dbReference type="OrthoDB" id="9777791at2"/>
<reference evidence="10" key="1">
    <citation type="submission" date="2015-08" db="EMBL/GenBank/DDBJ databases">
        <title>Genome sequencing project for genomic taxonomy and phylogenomics of Bacillus-like bacteria.</title>
        <authorList>
            <person name="Liu B."/>
            <person name="Wang J."/>
            <person name="Zhu Y."/>
            <person name="Liu G."/>
            <person name="Chen Q."/>
            <person name="Chen Z."/>
            <person name="Lan J."/>
            <person name="Che J."/>
            <person name="Ge C."/>
            <person name="Shi H."/>
            <person name="Pan Z."/>
            <person name="Liu X."/>
        </authorList>
    </citation>
    <scope>NUCLEOTIDE SEQUENCE [LARGE SCALE GENOMIC DNA]</scope>
    <source>
        <strain evidence="10">FJAT-22460</strain>
    </source>
</reference>
<evidence type="ECO:0000256" key="7">
    <source>
        <dbReference type="HAMAP-Rule" id="MF_01683"/>
    </source>
</evidence>
<dbReference type="RefSeq" id="WP_054403873.1">
    <property type="nucleotide sequence ID" value="NZ_LIUT01000003.1"/>
</dbReference>
<dbReference type="SUPFAM" id="SSF56112">
    <property type="entry name" value="Protein kinase-like (PK-like)"/>
    <property type="match status" value="1"/>
</dbReference>
<feature type="binding site" evidence="7">
    <location>
        <position position="40"/>
    </location>
    <ligand>
        <name>ATP</name>
        <dbReference type="ChEBI" id="CHEBI:30616"/>
    </ligand>
</feature>
<dbReference type="Pfam" id="PF01636">
    <property type="entry name" value="APH"/>
    <property type="match status" value="1"/>
</dbReference>
<evidence type="ECO:0000256" key="1">
    <source>
        <dbReference type="ARBA" id="ARBA00010165"/>
    </source>
</evidence>
<protein>
    <recommendedName>
        <fullName evidence="7">Methylthioribose kinase</fullName>
        <shortName evidence="7">MTR kinase</shortName>
        <ecNumber evidence="7">2.7.1.100</ecNumber>
    </recommendedName>
</protein>
<comment type="subunit">
    <text evidence="2 7">Homodimer.</text>
</comment>
<dbReference type="PANTHER" id="PTHR34273">
    <property type="entry name" value="METHYLTHIORIBOSE KINASE"/>
    <property type="match status" value="1"/>
</dbReference>